<gene>
    <name evidence="2" type="ORF">KSS94_19430</name>
</gene>
<evidence type="ECO:0000313" key="3">
    <source>
        <dbReference type="Proteomes" id="UP001046350"/>
    </source>
</evidence>
<dbReference type="Proteomes" id="UP001046350">
    <property type="component" value="Chromosome"/>
</dbReference>
<feature type="region of interest" description="Disordered" evidence="1">
    <location>
        <begin position="154"/>
        <end position="188"/>
    </location>
</feature>
<evidence type="ECO:0000256" key="1">
    <source>
        <dbReference type="SAM" id="MobiDB-lite"/>
    </source>
</evidence>
<organism evidence="2 3">
    <name type="scientific">Pseudomonas fakonensis</name>
    <dbReference type="NCBI Taxonomy" id="2842355"/>
    <lineage>
        <taxon>Bacteria</taxon>
        <taxon>Pseudomonadati</taxon>
        <taxon>Pseudomonadota</taxon>
        <taxon>Gammaproteobacteria</taxon>
        <taxon>Pseudomonadales</taxon>
        <taxon>Pseudomonadaceae</taxon>
        <taxon>Pseudomonas</taxon>
    </lineage>
</organism>
<accession>A0ABX8N185</accession>
<proteinExistence type="predicted"/>
<feature type="compositionally biased region" description="Basic and acidic residues" evidence="1">
    <location>
        <begin position="95"/>
        <end position="105"/>
    </location>
</feature>
<keyword evidence="3" id="KW-1185">Reference proteome</keyword>
<feature type="region of interest" description="Disordered" evidence="1">
    <location>
        <begin position="75"/>
        <end position="105"/>
    </location>
</feature>
<feature type="region of interest" description="Disordered" evidence="1">
    <location>
        <begin position="37"/>
        <end position="59"/>
    </location>
</feature>
<feature type="compositionally biased region" description="Basic and acidic residues" evidence="1">
    <location>
        <begin position="179"/>
        <end position="188"/>
    </location>
</feature>
<sequence length="188" mass="20582">MVIALNGLGWQTAVQQHNRTNNEQALSQFVPVRQVAATRDTAAQQNSQGSTSQQSSEDNQKEAFAKLLVMLQNPDSAARQQASVGKQEQSSAAQDFHDYMAKSPEEKIKEKMLQELGLTEDEYQALPPEQKAAIDDQIAQRMKEDVELKTQAKLQQAQQTQQAQQVSGGLAVAASGAEDSEKQKAAEL</sequence>
<feature type="compositionally biased region" description="Low complexity" evidence="1">
    <location>
        <begin position="154"/>
        <end position="177"/>
    </location>
</feature>
<name>A0ABX8N185_9PSED</name>
<evidence type="ECO:0000313" key="2">
    <source>
        <dbReference type="EMBL" id="QXH50108.1"/>
    </source>
</evidence>
<reference evidence="2" key="1">
    <citation type="journal article" date="2021" name="Microorganisms">
        <title>The Ever-Expanding Pseudomonas Genus: Description of 43 New Species and Partition of the Pseudomonas putida Group.</title>
        <authorList>
            <person name="Girard L."/>
            <person name="Lood C."/>
            <person name="Hofte M."/>
            <person name="Vandamme P."/>
            <person name="Rokni-Zadeh H."/>
            <person name="van Noort V."/>
            <person name="Lavigne R."/>
            <person name="De Mot R."/>
        </authorList>
    </citation>
    <scope>NUCLEOTIDE SEQUENCE</scope>
    <source>
        <strain evidence="2">COW40</strain>
    </source>
</reference>
<dbReference type="RefSeq" id="WP_217839702.1">
    <property type="nucleotide sequence ID" value="NZ_CP077076.1"/>
</dbReference>
<feature type="compositionally biased region" description="Low complexity" evidence="1">
    <location>
        <begin position="44"/>
        <end position="56"/>
    </location>
</feature>
<dbReference type="EMBL" id="CP077076">
    <property type="protein sequence ID" value="QXH50108.1"/>
    <property type="molecule type" value="Genomic_DNA"/>
</dbReference>
<feature type="compositionally biased region" description="Polar residues" evidence="1">
    <location>
        <begin position="75"/>
        <end position="93"/>
    </location>
</feature>
<protein>
    <submittedName>
        <fullName evidence="2">Uncharacterized protein</fullName>
    </submittedName>
</protein>